<comment type="caution">
    <text evidence="1">The sequence shown here is derived from an EMBL/GenBank/DDBJ whole genome shotgun (WGS) entry which is preliminary data.</text>
</comment>
<feature type="non-terminal residue" evidence="1">
    <location>
        <position position="1"/>
    </location>
</feature>
<dbReference type="AlphaFoldDB" id="A0A6G3X333"/>
<proteinExistence type="predicted"/>
<accession>A0A6G3X333</accession>
<evidence type="ECO:0000313" key="1">
    <source>
        <dbReference type="EMBL" id="NEE11930.1"/>
    </source>
</evidence>
<name>A0A6G3X333_9ACTN</name>
<sequence length="71" mass="7341">RLLLCDVPGSGPRLKELAENLLDRGLVGSVEVVESDRGLPDTVYDARLIVAAVSGGGALLDVDRLAPGTTV</sequence>
<gene>
    <name evidence="1" type="ORF">G3M58_36420</name>
</gene>
<organism evidence="1">
    <name type="scientific">Streptomyces sp. SID7499</name>
    <dbReference type="NCBI Taxonomy" id="2706086"/>
    <lineage>
        <taxon>Bacteria</taxon>
        <taxon>Bacillati</taxon>
        <taxon>Actinomycetota</taxon>
        <taxon>Actinomycetes</taxon>
        <taxon>Kitasatosporales</taxon>
        <taxon>Streptomycetaceae</taxon>
        <taxon>Streptomyces</taxon>
    </lineage>
</organism>
<reference evidence="1" key="1">
    <citation type="submission" date="2020-01" db="EMBL/GenBank/DDBJ databases">
        <title>Insect and environment-associated Actinomycetes.</title>
        <authorList>
            <person name="Currrie C."/>
            <person name="Chevrette M."/>
            <person name="Carlson C."/>
            <person name="Stubbendieck R."/>
            <person name="Wendt-Pienkowski E."/>
        </authorList>
    </citation>
    <scope>NUCLEOTIDE SEQUENCE</scope>
    <source>
        <strain evidence="1">SID7499</strain>
    </source>
</reference>
<protein>
    <submittedName>
        <fullName evidence="1">Uncharacterized protein</fullName>
    </submittedName>
</protein>
<dbReference type="EMBL" id="JAAGMN010003887">
    <property type="protein sequence ID" value="NEE11930.1"/>
    <property type="molecule type" value="Genomic_DNA"/>
</dbReference>
<feature type="non-terminal residue" evidence="1">
    <location>
        <position position="71"/>
    </location>
</feature>